<keyword evidence="7" id="KW-0833">Ubl conjugation pathway</keyword>
<name>A4UDF5_SIV</name>
<comment type="similarity">
    <text evidence="3 13">Belongs to the primate lentivirus group Vif protein family.</text>
</comment>
<reference evidence="15 16" key="1">
    <citation type="journal article" date="2007" name="Virology">
        <title>Full-length sequence analysis of SIVmus in wild populations of mustached monkeys (Cercopithecus cephus) from Cameroon provides evidence for two co-circulating SIVmus lineages.</title>
        <authorList>
            <person name="Aghokeng A.F."/>
            <person name="Bailes E."/>
            <person name="Loul S."/>
            <person name="Courgnaud V."/>
            <person name="Mpoudi-Ngolle E."/>
            <person name="Sharp P.M."/>
            <person name="Delaporte E."/>
            <person name="Peeters M."/>
        </authorList>
    </citation>
    <scope>NUCLEOTIDE SEQUENCE [LARGE SCALE GENOMIC DNA]</scope>
    <source>
        <strain evidence="15">SIVmus01CM1246</strain>
    </source>
</reference>
<comment type="subcellular location">
    <subcellularLocation>
        <location evidence="2 13">Host cell membrane</location>
        <topology evidence="2 13">Peripheral membrane protein</topology>
        <orientation evidence="2 13">Cytoplasmic side</orientation>
    </subcellularLocation>
    <subcellularLocation>
        <location evidence="13">Host cytoplasm</location>
    </subcellularLocation>
    <subcellularLocation>
        <location evidence="1 13">Virion</location>
    </subcellularLocation>
    <text evidence="13">In the cytoplasm, seems to colocalize with intermediate filament vimentin. A fraction is associated with the cytoplasmic side of cellular membranes, presumably via the interaction with Pr55Gag precursor.</text>
</comment>
<dbReference type="GO" id="GO:0044423">
    <property type="term" value="C:virion component"/>
    <property type="evidence" value="ECO:0007669"/>
    <property type="project" value="UniProtKB-KW"/>
</dbReference>
<protein>
    <recommendedName>
        <fullName evidence="13">Virion infectivity factor</fullName>
    </recommendedName>
</protein>
<keyword evidence="6" id="KW-0945">Host-virus interaction</keyword>
<evidence type="ECO:0000256" key="9">
    <source>
        <dbReference type="ARBA" id="ARBA00022844"/>
    </source>
</evidence>
<dbReference type="InterPro" id="IPR000475">
    <property type="entry name" value="Vif"/>
</dbReference>
<keyword evidence="9" id="KW-0946">Virion</keyword>
<evidence type="ECO:0000256" key="11">
    <source>
        <dbReference type="ARBA" id="ARBA00023136"/>
    </source>
</evidence>
<dbReference type="EMBL" id="EF070329">
    <property type="protein sequence ID" value="ABO61037.1"/>
    <property type="molecule type" value="Genomic_DNA"/>
</dbReference>
<evidence type="ECO:0000256" key="1">
    <source>
        <dbReference type="ARBA" id="ARBA00004328"/>
    </source>
</evidence>
<evidence type="ECO:0000313" key="15">
    <source>
        <dbReference type="EMBL" id="ABO61037.1"/>
    </source>
</evidence>
<evidence type="ECO:0000256" key="2">
    <source>
        <dbReference type="ARBA" id="ARBA00004501"/>
    </source>
</evidence>
<evidence type="ECO:0000256" key="5">
    <source>
        <dbReference type="ARBA" id="ARBA00022553"/>
    </source>
</evidence>
<evidence type="ECO:0000256" key="14">
    <source>
        <dbReference type="SAM" id="MobiDB-lite"/>
    </source>
</evidence>
<organismHost>
    <name type="scientific">Pan troglodytes</name>
    <name type="common">Chimpanzee</name>
    <dbReference type="NCBI Taxonomy" id="9598"/>
</organismHost>
<evidence type="ECO:0000256" key="12">
    <source>
        <dbReference type="ARBA" id="ARBA00023200"/>
    </source>
</evidence>
<dbReference type="GO" id="GO:0019058">
    <property type="term" value="P:viral life cycle"/>
    <property type="evidence" value="ECO:0007669"/>
    <property type="project" value="InterPro"/>
</dbReference>
<evidence type="ECO:0000256" key="4">
    <source>
        <dbReference type="ARBA" id="ARBA00022511"/>
    </source>
</evidence>
<organism evidence="15 16">
    <name type="scientific">Simian immunodeficiency virus</name>
    <name type="common">SIV</name>
    <dbReference type="NCBI Taxonomy" id="11723"/>
    <lineage>
        <taxon>Viruses</taxon>
        <taxon>Riboviria</taxon>
        <taxon>Pararnavirae</taxon>
        <taxon>Artverviricota</taxon>
        <taxon>Revtraviricetes</taxon>
        <taxon>Ortervirales</taxon>
        <taxon>Retroviridae</taxon>
        <taxon>Orthoretrovirinae</taxon>
        <taxon>Lentivirus</taxon>
        <taxon>Lentivirus simimdef</taxon>
    </lineage>
</organism>
<gene>
    <name evidence="15" type="primary">vif</name>
</gene>
<dbReference type="GO" id="GO:0030430">
    <property type="term" value="C:host cell cytoplasm"/>
    <property type="evidence" value="ECO:0007669"/>
    <property type="project" value="UniProtKB-SubCell"/>
</dbReference>
<keyword evidence="10" id="KW-1043">Host membrane</keyword>
<keyword evidence="5" id="KW-0597">Phosphoprotein</keyword>
<dbReference type="GO" id="GO:0020002">
    <property type="term" value="C:host cell plasma membrane"/>
    <property type="evidence" value="ECO:0007669"/>
    <property type="project" value="UniProtKB-SubCell"/>
</dbReference>
<keyword evidence="4" id="KW-1032">Host cell membrane</keyword>
<organismHost>
    <name type="scientific">Cercopithecidae</name>
    <name type="common">Old World monkeys</name>
    <dbReference type="NCBI Taxonomy" id="9527"/>
</organismHost>
<evidence type="ECO:0000313" key="16">
    <source>
        <dbReference type="Proteomes" id="UP000258655"/>
    </source>
</evidence>
<evidence type="ECO:0000256" key="8">
    <source>
        <dbReference type="ARBA" id="ARBA00022843"/>
    </source>
</evidence>
<evidence type="ECO:0000256" key="6">
    <source>
        <dbReference type="ARBA" id="ARBA00022581"/>
    </source>
</evidence>
<evidence type="ECO:0000256" key="7">
    <source>
        <dbReference type="ARBA" id="ARBA00022786"/>
    </source>
</evidence>
<dbReference type="Proteomes" id="UP000258655">
    <property type="component" value="Segment"/>
</dbReference>
<evidence type="ECO:0000256" key="13">
    <source>
        <dbReference type="RuleBase" id="RU003341"/>
    </source>
</evidence>
<sequence>MAPGKMWIVSPIQYMSERKMDWLIRCTKHYIFSGKAPFTYVHHYQLQHQRFTQNKIKIPLSINRIEGGPTETTYIEITILLDVTNVGPASLSRSTYWQQSYILKWRYIRAAPQNREIDMVHYETFLDPEVTMQIIHTHYFSCFQQRDIQRAIRGEQLLRKCEHIKTHYPKVGTPLSLEKLAFFAYIKHTNGASASKSPSLMAKSSNANNYGSGASRPVGTKRRGRKTLLQRQAPWNLG</sequence>
<proteinExistence type="inferred from homology"/>
<feature type="compositionally biased region" description="Basic residues" evidence="14">
    <location>
        <begin position="219"/>
        <end position="228"/>
    </location>
</feature>
<feature type="region of interest" description="Disordered" evidence="14">
    <location>
        <begin position="192"/>
        <end position="238"/>
    </location>
</feature>
<dbReference type="Pfam" id="PF00559">
    <property type="entry name" value="Vif"/>
    <property type="match status" value="1"/>
</dbReference>
<keyword evidence="8" id="KW-0832">Ubl conjugation</keyword>
<feature type="compositionally biased region" description="Low complexity" evidence="14">
    <location>
        <begin position="204"/>
        <end position="215"/>
    </location>
</feature>
<evidence type="ECO:0000256" key="10">
    <source>
        <dbReference type="ARBA" id="ARBA00022870"/>
    </source>
</evidence>
<keyword evidence="12" id="KW-1035">Host cytoplasm</keyword>
<accession>A4UDF5</accession>
<evidence type="ECO:0000256" key="3">
    <source>
        <dbReference type="ARBA" id="ARBA00006372"/>
    </source>
</evidence>
<keyword evidence="11" id="KW-0472">Membrane</keyword>
<dbReference type="PRINTS" id="PR00349">
    <property type="entry name" value="VIRIONINFFCT"/>
</dbReference>